<evidence type="ECO:0000256" key="4">
    <source>
        <dbReference type="ARBA" id="ARBA00023163"/>
    </source>
</evidence>
<evidence type="ECO:0000256" key="2">
    <source>
        <dbReference type="ARBA" id="ARBA00023015"/>
    </source>
</evidence>
<gene>
    <name evidence="7" type="ORF">BWK73_44350</name>
</gene>
<comment type="caution">
    <text evidence="7">The sequence shown here is derived from an EMBL/GenBank/DDBJ whole genome shotgun (WGS) entry which is preliminary data.</text>
</comment>
<dbReference type="GO" id="GO:0004792">
    <property type="term" value="F:thiosulfate-cyanide sulfurtransferase activity"/>
    <property type="evidence" value="ECO:0007669"/>
    <property type="project" value="InterPro"/>
</dbReference>
<dbReference type="SMART" id="SM00450">
    <property type="entry name" value="RHOD"/>
    <property type="match status" value="1"/>
</dbReference>
<dbReference type="InterPro" id="IPR036873">
    <property type="entry name" value="Rhodanese-like_dom_sf"/>
</dbReference>
<dbReference type="NCBIfam" id="NF033788">
    <property type="entry name" value="HTH_metalloreg"/>
    <property type="match status" value="1"/>
</dbReference>
<evidence type="ECO:0000259" key="5">
    <source>
        <dbReference type="PROSITE" id="PS50206"/>
    </source>
</evidence>
<evidence type="ECO:0000259" key="6">
    <source>
        <dbReference type="PROSITE" id="PS50987"/>
    </source>
</evidence>
<keyword evidence="4" id="KW-0804">Transcription</keyword>
<sequence length="222" mass="24392">MSSPGFKQQVNAQFALIAQALASPQRLEILDYLAQTERSVEELSQLASLTVANTSRHLQTLKQSALVQVRTDGKRRVYRLAGDDVVQLIASLRRTAELHLAEVERLAHTYLTNKQTMEAINAEELLARLARDEVTLLDVRPYAEYAAGHIPGAIHVAPDAVESHLQTLDDSKTIVAYCRGAYCVYAFHAVQTLRGHGITAVRLADGLPEWRAAGLPIQSSIA</sequence>
<dbReference type="InterPro" id="IPR001845">
    <property type="entry name" value="HTH_ArsR_DNA-bd_dom"/>
</dbReference>
<organism evidence="7 8">
    <name type="scientific">Thiothrix lacustris</name>
    <dbReference type="NCBI Taxonomy" id="525917"/>
    <lineage>
        <taxon>Bacteria</taxon>
        <taxon>Pseudomonadati</taxon>
        <taxon>Pseudomonadota</taxon>
        <taxon>Gammaproteobacteria</taxon>
        <taxon>Thiotrichales</taxon>
        <taxon>Thiotrichaceae</taxon>
        <taxon>Thiothrix</taxon>
    </lineage>
</organism>
<feature type="domain" description="HTH arsR-type" evidence="6">
    <location>
        <begin position="6"/>
        <end position="100"/>
    </location>
</feature>
<dbReference type="PANTHER" id="PTHR33154">
    <property type="entry name" value="TRANSCRIPTIONAL REGULATOR, ARSR FAMILY"/>
    <property type="match status" value="1"/>
</dbReference>
<dbReference type="Gene3D" id="3.40.250.10">
    <property type="entry name" value="Rhodanese-like domain"/>
    <property type="match status" value="1"/>
</dbReference>
<name>A0A1Y1QBP6_9GAMM</name>
<reference evidence="7 8" key="1">
    <citation type="submission" date="2017-01" db="EMBL/GenBank/DDBJ databases">
        <title>Novel large sulfur bacteria in the metagenomes of groundwater-fed chemosynthetic microbial mats in the Lake Huron basin.</title>
        <authorList>
            <person name="Sharrar A.M."/>
            <person name="Flood B.E."/>
            <person name="Bailey J.V."/>
            <person name="Jones D.S."/>
            <person name="Biddanda B."/>
            <person name="Ruberg S.A."/>
            <person name="Marcus D.N."/>
            <person name="Dick G.J."/>
        </authorList>
    </citation>
    <scope>NUCLEOTIDE SEQUENCE [LARGE SCALE GENOMIC DNA]</scope>
    <source>
        <strain evidence="7">A8</strain>
    </source>
</reference>
<dbReference type="GO" id="GO:0003677">
    <property type="term" value="F:DNA binding"/>
    <property type="evidence" value="ECO:0007669"/>
    <property type="project" value="UniProtKB-KW"/>
</dbReference>
<dbReference type="PRINTS" id="PR00778">
    <property type="entry name" value="HTHARSR"/>
</dbReference>
<dbReference type="PROSITE" id="PS00380">
    <property type="entry name" value="RHODANESE_1"/>
    <property type="match status" value="1"/>
</dbReference>
<dbReference type="InterPro" id="IPR001307">
    <property type="entry name" value="Thiosulphate_STrfase_CS"/>
</dbReference>
<dbReference type="SUPFAM" id="SSF52821">
    <property type="entry name" value="Rhodanese/Cell cycle control phosphatase"/>
    <property type="match status" value="1"/>
</dbReference>
<protein>
    <submittedName>
        <fullName evidence="7">Rhodanese</fullName>
    </submittedName>
</protein>
<dbReference type="InterPro" id="IPR036388">
    <property type="entry name" value="WH-like_DNA-bd_sf"/>
</dbReference>
<evidence type="ECO:0000256" key="1">
    <source>
        <dbReference type="ARBA" id="ARBA00022849"/>
    </source>
</evidence>
<feature type="domain" description="Rhodanese" evidence="5">
    <location>
        <begin position="130"/>
        <end position="219"/>
    </location>
</feature>
<evidence type="ECO:0000256" key="3">
    <source>
        <dbReference type="ARBA" id="ARBA00023125"/>
    </source>
</evidence>
<keyword evidence="2" id="KW-0805">Transcription regulation</keyword>
<keyword evidence="1" id="KW-0059">Arsenical resistance</keyword>
<evidence type="ECO:0000313" key="8">
    <source>
        <dbReference type="Proteomes" id="UP000192491"/>
    </source>
</evidence>
<dbReference type="GO" id="GO:0003700">
    <property type="term" value="F:DNA-binding transcription factor activity"/>
    <property type="evidence" value="ECO:0007669"/>
    <property type="project" value="InterPro"/>
</dbReference>
<dbReference type="GO" id="GO:0046685">
    <property type="term" value="P:response to arsenic-containing substance"/>
    <property type="evidence" value="ECO:0007669"/>
    <property type="project" value="UniProtKB-KW"/>
</dbReference>
<proteinExistence type="predicted"/>
<dbReference type="InterPro" id="IPR051081">
    <property type="entry name" value="HTH_MetalResp_TranReg"/>
</dbReference>
<dbReference type="AlphaFoldDB" id="A0A1Y1QBP6"/>
<dbReference type="Pfam" id="PF01022">
    <property type="entry name" value="HTH_5"/>
    <property type="match status" value="1"/>
</dbReference>
<dbReference type="InterPro" id="IPR001763">
    <property type="entry name" value="Rhodanese-like_dom"/>
</dbReference>
<dbReference type="CDD" id="cd00090">
    <property type="entry name" value="HTH_ARSR"/>
    <property type="match status" value="1"/>
</dbReference>
<dbReference type="Gene3D" id="1.10.10.10">
    <property type="entry name" value="Winged helix-like DNA-binding domain superfamily/Winged helix DNA-binding domain"/>
    <property type="match status" value="1"/>
</dbReference>
<dbReference type="SMART" id="SM00418">
    <property type="entry name" value="HTH_ARSR"/>
    <property type="match status" value="1"/>
</dbReference>
<dbReference type="CDD" id="cd00158">
    <property type="entry name" value="RHOD"/>
    <property type="match status" value="1"/>
</dbReference>
<dbReference type="SUPFAM" id="SSF46785">
    <property type="entry name" value="Winged helix' DNA-binding domain"/>
    <property type="match status" value="1"/>
</dbReference>
<dbReference type="InterPro" id="IPR036390">
    <property type="entry name" value="WH_DNA-bd_sf"/>
</dbReference>
<dbReference type="Proteomes" id="UP000192491">
    <property type="component" value="Unassembled WGS sequence"/>
</dbReference>
<dbReference type="InterPro" id="IPR011991">
    <property type="entry name" value="ArsR-like_HTH"/>
</dbReference>
<evidence type="ECO:0000313" key="7">
    <source>
        <dbReference type="EMBL" id="OQX01946.1"/>
    </source>
</evidence>
<dbReference type="PROSITE" id="PS50206">
    <property type="entry name" value="RHODANESE_3"/>
    <property type="match status" value="1"/>
</dbReference>
<keyword evidence="3" id="KW-0238">DNA-binding</keyword>
<accession>A0A1Y1QBP6</accession>
<dbReference type="PROSITE" id="PS50987">
    <property type="entry name" value="HTH_ARSR_2"/>
    <property type="match status" value="1"/>
</dbReference>
<dbReference type="Pfam" id="PF00581">
    <property type="entry name" value="Rhodanese"/>
    <property type="match status" value="1"/>
</dbReference>
<dbReference type="PANTHER" id="PTHR33154:SF18">
    <property type="entry name" value="ARSENICAL RESISTANCE OPERON REPRESSOR"/>
    <property type="match status" value="1"/>
</dbReference>
<dbReference type="EMBL" id="MTEJ01000529">
    <property type="protein sequence ID" value="OQX01946.1"/>
    <property type="molecule type" value="Genomic_DNA"/>
</dbReference>